<dbReference type="KEGG" id="crz:D1345_20910"/>
<evidence type="ECO:0000259" key="3">
    <source>
        <dbReference type="PROSITE" id="PS50914"/>
    </source>
</evidence>
<keyword evidence="5" id="KW-1185">Reference proteome</keyword>
<proteinExistence type="predicted"/>
<evidence type="ECO:0000313" key="5">
    <source>
        <dbReference type="Proteomes" id="UP000259465"/>
    </source>
</evidence>
<dbReference type="EMBL" id="CP031968">
    <property type="protein sequence ID" value="AXT48473.1"/>
    <property type="molecule type" value="Genomic_DNA"/>
</dbReference>
<sequence length="193" mass="20386">MKRRVFAVLLAAGFSSALSGCFGVVAAGAAGGALVATDRRTSGAYVDDQGIELKAADQIGKLLPSAHVNTTSFNRAVLLTGEVPSEQARQQAELTARGIPNVRRVFNYTVVAPSSGFSERSSDTWVTSKARTRLLDGKGYNPNNVKVVTERGVVYMLGMVTQTEGAAAAKVVSETSGVQKVVTLFEYINDIAQ</sequence>
<keyword evidence="1 2" id="KW-0732">Signal</keyword>
<evidence type="ECO:0000313" key="4">
    <source>
        <dbReference type="EMBL" id="AXT48473.1"/>
    </source>
</evidence>
<accession>A0AAD0WAU5</accession>
<dbReference type="InterPro" id="IPR007055">
    <property type="entry name" value="BON_dom"/>
</dbReference>
<evidence type="ECO:0000256" key="1">
    <source>
        <dbReference type="ARBA" id="ARBA00022729"/>
    </source>
</evidence>
<evidence type="ECO:0000256" key="2">
    <source>
        <dbReference type="SAM" id="SignalP"/>
    </source>
</evidence>
<dbReference type="Pfam" id="PF04972">
    <property type="entry name" value="BON"/>
    <property type="match status" value="2"/>
</dbReference>
<protein>
    <submittedName>
        <fullName evidence="4">BON domain-containing protein</fullName>
    </submittedName>
</protein>
<dbReference type="InterPro" id="IPR014004">
    <property type="entry name" value="Transpt-assoc_nodulatn_dom_bac"/>
</dbReference>
<organism evidence="4 5">
    <name type="scientific">Chromobacterium rhizoryzae</name>
    <dbReference type="NCBI Taxonomy" id="1778675"/>
    <lineage>
        <taxon>Bacteria</taxon>
        <taxon>Pseudomonadati</taxon>
        <taxon>Pseudomonadota</taxon>
        <taxon>Betaproteobacteria</taxon>
        <taxon>Neisseriales</taxon>
        <taxon>Chromobacteriaceae</taxon>
        <taxon>Chromobacterium</taxon>
    </lineage>
</organism>
<dbReference type="PROSITE" id="PS51257">
    <property type="entry name" value="PROKAR_LIPOPROTEIN"/>
    <property type="match status" value="1"/>
</dbReference>
<dbReference type="AlphaFoldDB" id="A0AAD0WAU5"/>
<dbReference type="PANTHER" id="PTHR34606">
    <property type="entry name" value="BON DOMAIN-CONTAINING PROTEIN"/>
    <property type="match status" value="1"/>
</dbReference>
<dbReference type="PROSITE" id="PS50914">
    <property type="entry name" value="BON"/>
    <property type="match status" value="2"/>
</dbReference>
<dbReference type="Gene3D" id="3.30.1340.30">
    <property type="match status" value="1"/>
</dbReference>
<dbReference type="PANTHER" id="PTHR34606:SF4">
    <property type="entry name" value="OUTER MEMBRANE LIPOPROTEIN DOLP"/>
    <property type="match status" value="1"/>
</dbReference>
<feature type="domain" description="BON" evidence="3">
    <location>
        <begin position="122"/>
        <end position="193"/>
    </location>
</feature>
<dbReference type="SMART" id="SM00749">
    <property type="entry name" value="BON"/>
    <property type="match status" value="2"/>
</dbReference>
<gene>
    <name evidence="4" type="ORF">D1345_20910</name>
</gene>
<feature type="domain" description="BON" evidence="3">
    <location>
        <begin position="47"/>
        <end position="113"/>
    </location>
</feature>
<feature type="chain" id="PRO_5042185701" evidence="2">
    <location>
        <begin position="20"/>
        <end position="193"/>
    </location>
</feature>
<reference evidence="4 5" key="1">
    <citation type="submission" date="2018-08" db="EMBL/GenBank/DDBJ databases">
        <title>Complete genome sequence of JP2-74.</title>
        <authorList>
            <person name="Wu L."/>
        </authorList>
    </citation>
    <scope>NUCLEOTIDE SEQUENCE [LARGE SCALE GENOMIC DNA]</scope>
    <source>
        <strain evidence="4 5">JP2-74</strain>
    </source>
</reference>
<dbReference type="InterPro" id="IPR051686">
    <property type="entry name" value="Lipoprotein_DolP"/>
</dbReference>
<name>A0AAD0WAU5_9NEIS</name>
<feature type="signal peptide" evidence="2">
    <location>
        <begin position="1"/>
        <end position="19"/>
    </location>
</feature>
<dbReference type="Proteomes" id="UP000259465">
    <property type="component" value="Chromosome"/>
</dbReference>